<protein>
    <submittedName>
        <fullName evidence="7">SAM-dependent methyltransferase</fullName>
    </submittedName>
</protein>
<dbReference type="GO" id="GO:0000234">
    <property type="term" value="F:phosphoethanolamine N-methyltransferase activity"/>
    <property type="evidence" value="ECO:0007669"/>
    <property type="project" value="UniProtKB-EC"/>
</dbReference>
<sequence>MSEILYDDAHIAFLEDIWGEGFLSPGGPEEVARVLEGLDLTGRHVLDIGCGSGAITVALARDYGAGRVTGIDVEGPVCAAARRRVEEAGLGDRVEIRQVAPGPLPFGPGSFDVVFSKDSIIHIPDKDFLGAEVFRVLRPGGWFAASDWLISHDGPPSEAMQHYIAQEDLDFAMASPRAYRASLEGAGFTEIGLTDRNPWYAEVSRQELDWLTGPERPRLDREHGAGFIAQQEATWRALVGVLESGEHCPHHIRARKPA</sequence>
<dbReference type="SMART" id="SM00828">
    <property type="entry name" value="PKS_MT"/>
    <property type="match status" value="1"/>
</dbReference>
<evidence type="ECO:0000256" key="2">
    <source>
        <dbReference type="ARBA" id="ARBA00022603"/>
    </source>
</evidence>
<comment type="pathway">
    <text evidence="4">Phospholipid metabolism.</text>
</comment>
<dbReference type="InterPro" id="IPR041698">
    <property type="entry name" value="Methyltransf_25"/>
</dbReference>
<evidence type="ECO:0000256" key="1">
    <source>
        <dbReference type="ARBA" id="ARBA00005189"/>
    </source>
</evidence>
<dbReference type="PANTHER" id="PTHR44307">
    <property type="entry name" value="PHOSPHOETHANOLAMINE METHYLTRANSFERASE"/>
    <property type="match status" value="1"/>
</dbReference>
<dbReference type="OrthoDB" id="9765084at2"/>
<dbReference type="Proteomes" id="UP000253370">
    <property type="component" value="Unassembled WGS sequence"/>
</dbReference>
<proteinExistence type="predicted"/>
<evidence type="ECO:0000256" key="5">
    <source>
        <dbReference type="ARBA" id="ARBA00047622"/>
    </source>
</evidence>
<dbReference type="Gene3D" id="3.40.50.150">
    <property type="entry name" value="Vaccinia Virus protein VP39"/>
    <property type="match status" value="1"/>
</dbReference>
<keyword evidence="8" id="KW-1185">Reference proteome</keyword>
<keyword evidence="2 7" id="KW-0489">Methyltransferase</keyword>
<comment type="caution">
    <text evidence="7">The sequence shown here is derived from an EMBL/GenBank/DDBJ whole genome shotgun (WGS) entry which is preliminary data.</text>
</comment>
<dbReference type="AlphaFoldDB" id="A0A365U5Q1"/>
<dbReference type="GO" id="GO:0032259">
    <property type="term" value="P:methylation"/>
    <property type="evidence" value="ECO:0007669"/>
    <property type="project" value="UniProtKB-KW"/>
</dbReference>
<dbReference type="RefSeq" id="WP_113290425.1">
    <property type="nucleotide sequence ID" value="NZ_QNTQ01000016.1"/>
</dbReference>
<keyword evidence="3 7" id="KW-0808">Transferase</keyword>
<gene>
    <name evidence="7" type="ORF">DRV85_15675</name>
</gene>
<evidence type="ECO:0000259" key="6">
    <source>
        <dbReference type="SMART" id="SM00828"/>
    </source>
</evidence>
<comment type="catalytic activity">
    <reaction evidence="5">
        <text>phosphoethanolamine + S-adenosyl-L-methionine = N-methylethanolamine phosphate + S-adenosyl-L-homocysteine + H(+)</text>
        <dbReference type="Rhea" id="RHEA:20365"/>
        <dbReference type="ChEBI" id="CHEBI:15378"/>
        <dbReference type="ChEBI" id="CHEBI:57781"/>
        <dbReference type="ChEBI" id="CHEBI:57856"/>
        <dbReference type="ChEBI" id="CHEBI:58190"/>
        <dbReference type="ChEBI" id="CHEBI:59789"/>
        <dbReference type="EC" id="2.1.1.103"/>
    </reaction>
    <physiologicalReaction direction="left-to-right" evidence="5">
        <dbReference type="Rhea" id="RHEA:20366"/>
    </physiologicalReaction>
</comment>
<feature type="domain" description="Polyketide synthase-like methyltransferase" evidence="6">
    <location>
        <begin position="13"/>
        <end position="257"/>
    </location>
</feature>
<dbReference type="InterPro" id="IPR020803">
    <property type="entry name" value="MeTfrase_dom"/>
</dbReference>
<accession>A0A365U5Q1</accession>
<dbReference type="Pfam" id="PF13649">
    <property type="entry name" value="Methyltransf_25"/>
    <property type="match status" value="1"/>
</dbReference>
<dbReference type="InterPro" id="IPR029063">
    <property type="entry name" value="SAM-dependent_MTases_sf"/>
</dbReference>
<dbReference type="SUPFAM" id="SSF53335">
    <property type="entry name" value="S-adenosyl-L-methionine-dependent methyltransferases"/>
    <property type="match status" value="1"/>
</dbReference>
<evidence type="ECO:0000256" key="4">
    <source>
        <dbReference type="ARBA" id="ARBA00025707"/>
    </source>
</evidence>
<name>A0A365U5Q1_9RHOB</name>
<dbReference type="PANTHER" id="PTHR44307:SF2">
    <property type="entry name" value="PHOSPHOETHANOLAMINE METHYLTRANSFERASE ISOFORM X1"/>
    <property type="match status" value="1"/>
</dbReference>
<evidence type="ECO:0000313" key="8">
    <source>
        <dbReference type="Proteomes" id="UP000253370"/>
    </source>
</evidence>
<dbReference type="EMBL" id="QNTQ01000016">
    <property type="protein sequence ID" value="RBI83496.1"/>
    <property type="molecule type" value="Genomic_DNA"/>
</dbReference>
<evidence type="ECO:0000256" key="3">
    <source>
        <dbReference type="ARBA" id="ARBA00022679"/>
    </source>
</evidence>
<organism evidence="7 8">
    <name type="scientific">Rhodosalinus halophilus</name>
    <dbReference type="NCBI Taxonomy" id="2259333"/>
    <lineage>
        <taxon>Bacteria</taxon>
        <taxon>Pseudomonadati</taxon>
        <taxon>Pseudomonadota</taxon>
        <taxon>Alphaproteobacteria</taxon>
        <taxon>Rhodobacterales</taxon>
        <taxon>Paracoccaceae</taxon>
        <taxon>Rhodosalinus</taxon>
    </lineage>
</organism>
<reference evidence="7 8" key="1">
    <citation type="submission" date="2018-07" db="EMBL/GenBank/DDBJ databases">
        <title>Rhodosalinus sp. strain E84T genomic sequence and assembly.</title>
        <authorList>
            <person name="Liu Z.-W."/>
            <person name="Lu D.-C."/>
        </authorList>
    </citation>
    <scope>NUCLEOTIDE SEQUENCE [LARGE SCALE GENOMIC DNA]</scope>
    <source>
        <strain evidence="7 8">E84</strain>
    </source>
</reference>
<evidence type="ECO:0000313" key="7">
    <source>
        <dbReference type="EMBL" id="RBI83496.1"/>
    </source>
</evidence>
<comment type="pathway">
    <text evidence="1">Lipid metabolism.</text>
</comment>
<dbReference type="CDD" id="cd02440">
    <property type="entry name" value="AdoMet_MTases"/>
    <property type="match status" value="1"/>
</dbReference>